<evidence type="ECO:0000313" key="4">
    <source>
        <dbReference type="WBParaSite" id="PSU_v2.g20962.t1"/>
    </source>
</evidence>
<keyword evidence="3" id="KW-1185">Reference proteome</keyword>
<evidence type="ECO:0000256" key="1">
    <source>
        <dbReference type="SAM" id="MobiDB-lite"/>
    </source>
</evidence>
<evidence type="ECO:0000313" key="3">
    <source>
        <dbReference type="Proteomes" id="UP000887577"/>
    </source>
</evidence>
<feature type="compositionally biased region" description="Basic and acidic residues" evidence="1">
    <location>
        <begin position="22"/>
        <end position="34"/>
    </location>
</feature>
<sequence length="212" mass="22084">MPPPPPPAPPPPPGLLNIPKSTNERSKLMNDIHKGARLKKTVTNDRSAPIVPGTKPLADNHSGIKPALPGNSSAPTQGSAPTGMGGLFANGLPKKPSDNKNKKFPAPEIKPGPPPVSAIKIATASGVPPPKPLNSLSVKQDGNTTHFPSSINVAPQTTNSTPPPPMPQMKQKAPPPEAPPATAKPNQKFSTIRPQPPANKPQQLRRTGSTEE</sequence>
<dbReference type="WBParaSite" id="PSU_v2.g20962.t1">
    <property type="protein sequence ID" value="PSU_v2.g20962.t1"/>
    <property type="gene ID" value="PSU_v2.g20962"/>
</dbReference>
<accession>A0A914YPM4</accession>
<evidence type="ECO:0000259" key="2">
    <source>
        <dbReference type="PROSITE" id="PS51082"/>
    </source>
</evidence>
<feature type="domain" description="WH2" evidence="2">
    <location>
        <begin position="24"/>
        <end position="41"/>
    </location>
</feature>
<feature type="compositionally biased region" description="Pro residues" evidence="1">
    <location>
        <begin position="161"/>
        <end position="179"/>
    </location>
</feature>
<organism evidence="3 4">
    <name type="scientific">Panagrolaimus superbus</name>
    <dbReference type="NCBI Taxonomy" id="310955"/>
    <lineage>
        <taxon>Eukaryota</taxon>
        <taxon>Metazoa</taxon>
        <taxon>Ecdysozoa</taxon>
        <taxon>Nematoda</taxon>
        <taxon>Chromadorea</taxon>
        <taxon>Rhabditida</taxon>
        <taxon>Tylenchina</taxon>
        <taxon>Panagrolaimomorpha</taxon>
        <taxon>Panagrolaimoidea</taxon>
        <taxon>Panagrolaimidae</taxon>
        <taxon>Panagrolaimus</taxon>
    </lineage>
</organism>
<dbReference type="InterPro" id="IPR003124">
    <property type="entry name" value="WH2_dom"/>
</dbReference>
<dbReference type="PROSITE" id="PS51082">
    <property type="entry name" value="WH2"/>
    <property type="match status" value="1"/>
</dbReference>
<feature type="region of interest" description="Disordered" evidence="1">
    <location>
        <begin position="1"/>
        <end position="212"/>
    </location>
</feature>
<feature type="compositionally biased region" description="Polar residues" evidence="1">
    <location>
        <begin position="200"/>
        <end position="212"/>
    </location>
</feature>
<feature type="compositionally biased region" description="Pro residues" evidence="1">
    <location>
        <begin position="1"/>
        <end position="14"/>
    </location>
</feature>
<dbReference type="Proteomes" id="UP000887577">
    <property type="component" value="Unplaced"/>
</dbReference>
<feature type="compositionally biased region" description="Polar residues" evidence="1">
    <location>
        <begin position="134"/>
        <end position="153"/>
    </location>
</feature>
<proteinExistence type="predicted"/>
<protein>
    <submittedName>
        <fullName evidence="4">WH2 domain-containing protein</fullName>
    </submittedName>
</protein>
<reference evidence="4" key="1">
    <citation type="submission" date="2022-11" db="UniProtKB">
        <authorList>
            <consortium name="WormBaseParasite"/>
        </authorList>
    </citation>
    <scope>IDENTIFICATION</scope>
</reference>
<feature type="compositionally biased region" description="Polar residues" evidence="1">
    <location>
        <begin position="70"/>
        <end position="80"/>
    </location>
</feature>
<name>A0A914YPM4_9BILA</name>
<dbReference type="Pfam" id="PF02205">
    <property type="entry name" value="WH2"/>
    <property type="match status" value="1"/>
</dbReference>
<dbReference type="SMART" id="SM00246">
    <property type="entry name" value="WH2"/>
    <property type="match status" value="1"/>
</dbReference>
<dbReference type="AlphaFoldDB" id="A0A914YPM4"/>
<dbReference type="GO" id="GO:0003779">
    <property type="term" value="F:actin binding"/>
    <property type="evidence" value="ECO:0007669"/>
    <property type="project" value="InterPro"/>
</dbReference>